<proteinExistence type="predicted"/>
<accession>A0A1B9AYH2</accession>
<dbReference type="EMBL" id="MAYT01000012">
    <property type="protein sequence ID" value="OCA88929.1"/>
    <property type="molecule type" value="Genomic_DNA"/>
</dbReference>
<keyword evidence="1" id="KW-0472">Membrane</keyword>
<dbReference type="Proteomes" id="UP000092578">
    <property type="component" value="Unassembled WGS sequence"/>
</dbReference>
<evidence type="ECO:0000313" key="2">
    <source>
        <dbReference type="EMBL" id="OCA88929.1"/>
    </source>
</evidence>
<keyword evidence="3" id="KW-1185">Reference proteome</keyword>
<gene>
    <name evidence="2" type="ORF">A8F95_05760</name>
</gene>
<name>A0A1B9AYH2_9BACI</name>
<reference evidence="3" key="1">
    <citation type="submission" date="2016-05" db="EMBL/GenBank/DDBJ databases">
        <authorList>
            <person name="Liu B."/>
            <person name="Wang J."/>
            <person name="Zhu Y."/>
            <person name="Liu G."/>
            <person name="Chen Q."/>
            <person name="Chen Z."/>
            <person name="Lan J."/>
            <person name="Che J."/>
            <person name="Ge C."/>
            <person name="Shi H."/>
            <person name="Pan Z."/>
            <person name="Liu X."/>
        </authorList>
    </citation>
    <scope>NUCLEOTIDE SEQUENCE [LARGE SCALE GENOMIC DNA]</scope>
    <source>
        <strain evidence="3">FJAT-27215</strain>
    </source>
</reference>
<feature type="transmembrane region" description="Helical" evidence="1">
    <location>
        <begin position="40"/>
        <end position="58"/>
    </location>
</feature>
<keyword evidence="1" id="KW-1133">Transmembrane helix</keyword>
<dbReference type="AlphaFoldDB" id="A0A1B9AYH2"/>
<dbReference type="InterPro" id="IPR031876">
    <property type="entry name" value="DUF4760"/>
</dbReference>
<protein>
    <submittedName>
        <fullName evidence="2">Uncharacterized protein</fullName>
    </submittedName>
</protein>
<evidence type="ECO:0000313" key="3">
    <source>
        <dbReference type="Proteomes" id="UP000092578"/>
    </source>
</evidence>
<dbReference type="RefSeq" id="WP_065410243.1">
    <property type="nucleotide sequence ID" value="NZ_MAYT01000012.1"/>
</dbReference>
<comment type="caution">
    <text evidence="2">The sequence shown here is derived from an EMBL/GenBank/DDBJ whole genome shotgun (WGS) entry which is preliminary data.</text>
</comment>
<organism evidence="2 3">
    <name type="scientific">Pseudobacillus wudalianchiensis</name>
    <dbReference type="NCBI Taxonomy" id="1743143"/>
    <lineage>
        <taxon>Bacteria</taxon>
        <taxon>Bacillati</taxon>
        <taxon>Bacillota</taxon>
        <taxon>Bacilli</taxon>
        <taxon>Bacillales</taxon>
        <taxon>Bacillaceae</taxon>
        <taxon>Pseudobacillus</taxon>
    </lineage>
</organism>
<sequence>MNRKRMIAYSLTTLGTTLAFLFVNKAGINAERFLDLNNLVGLAAIASGISGILMNLSSKKVATFEAIREYFQQGDTEQMIANRQRVYATEDGVTPLDIQSASEICSFFHFWGMMVRKGYLPIWIFNSASGPSIVRLYHLLLPYINERRASNNHYYAKEFEYLSKRIQREYKFTYTPPTPNNVLNEDRIQGA</sequence>
<keyword evidence="1" id="KW-0812">Transmembrane</keyword>
<dbReference type="Pfam" id="PF15956">
    <property type="entry name" value="DUF4760"/>
    <property type="match status" value="1"/>
</dbReference>
<evidence type="ECO:0000256" key="1">
    <source>
        <dbReference type="SAM" id="Phobius"/>
    </source>
</evidence>